<evidence type="ECO:0000256" key="1">
    <source>
        <dbReference type="ARBA" id="ARBA00001974"/>
    </source>
</evidence>
<evidence type="ECO:0000256" key="5">
    <source>
        <dbReference type="ARBA" id="ARBA00023284"/>
    </source>
</evidence>
<dbReference type="SUPFAM" id="SSF51905">
    <property type="entry name" value="FAD/NAD(P)-binding domain"/>
    <property type="match status" value="1"/>
</dbReference>
<evidence type="ECO:0000259" key="6">
    <source>
        <dbReference type="PROSITE" id="PS50206"/>
    </source>
</evidence>
<dbReference type="PROSITE" id="PS50206">
    <property type="entry name" value="RHODANESE_3"/>
    <property type="match status" value="1"/>
</dbReference>
<dbReference type="CDD" id="cd00158">
    <property type="entry name" value="RHOD"/>
    <property type="match status" value="1"/>
</dbReference>
<dbReference type="Gene3D" id="3.40.250.10">
    <property type="entry name" value="Rhodanese-like domain"/>
    <property type="match status" value="1"/>
</dbReference>
<evidence type="ECO:0000313" key="8">
    <source>
        <dbReference type="Proteomes" id="UP000028481"/>
    </source>
</evidence>
<dbReference type="InterPro" id="IPR016156">
    <property type="entry name" value="FAD/NAD-linked_Rdtase_dimer_sf"/>
</dbReference>
<dbReference type="AlphaFoldDB" id="A0A075WUB9"/>
<keyword evidence="4" id="KW-0560">Oxidoreductase</keyword>
<dbReference type="OrthoDB" id="9802028at2"/>
<dbReference type="PaxDb" id="289377-HL41_07210"/>
<dbReference type="EMBL" id="CP008796">
    <property type="protein sequence ID" value="AIH04491.1"/>
    <property type="molecule type" value="Genomic_DNA"/>
</dbReference>
<dbReference type="eggNOG" id="COG0446">
    <property type="taxonomic scope" value="Bacteria"/>
</dbReference>
<dbReference type="InterPro" id="IPR023753">
    <property type="entry name" value="FAD/NAD-binding_dom"/>
</dbReference>
<dbReference type="InterPro" id="IPR036873">
    <property type="entry name" value="Rhodanese-like_dom_sf"/>
</dbReference>
<dbReference type="InterPro" id="IPR036188">
    <property type="entry name" value="FAD/NAD-bd_sf"/>
</dbReference>
<gene>
    <name evidence="7" type="ORF">HL41_07210</name>
</gene>
<evidence type="ECO:0000256" key="2">
    <source>
        <dbReference type="ARBA" id="ARBA00022630"/>
    </source>
</evidence>
<accession>A0A075WUB9</accession>
<dbReference type="Pfam" id="PF00581">
    <property type="entry name" value="Rhodanese"/>
    <property type="match status" value="1"/>
</dbReference>
<keyword evidence="3" id="KW-0274">FAD</keyword>
<dbReference type="KEGG" id="tcm:HL41_07210"/>
<dbReference type="PRINTS" id="PR00411">
    <property type="entry name" value="PNDRDTASEI"/>
</dbReference>
<dbReference type="InterPro" id="IPR001763">
    <property type="entry name" value="Rhodanese-like_dom"/>
</dbReference>
<keyword evidence="8" id="KW-1185">Reference proteome</keyword>
<dbReference type="Pfam" id="PF07992">
    <property type="entry name" value="Pyr_redox_2"/>
    <property type="match status" value="1"/>
</dbReference>
<keyword evidence="5" id="KW-0676">Redox-active center</keyword>
<dbReference type="GO" id="GO:0016491">
    <property type="term" value="F:oxidoreductase activity"/>
    <property type="evidence" value="ECO:0007669"/>
    <property type="project" value="UniProtKB-KW"/>
</dbReference>
<dbReference type="STRING" id="289377.HL41_07210"/>
<dbReference type="RefSeq" id="WP_038062156.1">
    <property type="nucleotide sequence ID" value="NZ_CP008796.1"/>
</dbReference>
<sequence length="567" mass="62827">MRVLVIGAVACGTRAACRLKRLRPDAEILMIDQDQYISYGGCGMPYYLTGDVSHIDELRRTTFHAIRDERFFKEAKGIEVLTRVKAEEIDRRKKTVKVRWLDTGKTEEIGYDKLVLATGTKPKVPPIPGVDLEGVHTLSNLHDAIRIKEKLVKGEVKNPLVIGAGFIGLEVVEAFGESWGLPVTLLEYFPQVLPRLIDPVLSRIIENHLRKKGVKVVLNARIKEIVGKNGKVVGVRTEDGFYPADLVLLATGVIPNTDLAKQAGLLVSPLTGGIVVNERMQTSDPDIYAGGDCVEVVHLITGKRMLMPQGSLANKQGRVIGTNLAGGYARFKGTIGAFILKCFDMSIGGCGISLGVAKAEGFVDATYALNIQHERAHFFSIGCSYYNLVFDKRTGKVLGFQSVGPYTDGTLARVHAMSTLLLEKPSVADLVELELAYSPPFNTALDPINVVGHVAENLIFERFKPIEWEEVLRRLRERDRDLLIVDVRTPEEAKEMVQRYPNWINLPYQGAKEAIKTLPKDKDLVVVCSVGTRSYEVVRWLKAEGYDRVFMPMGGVVLAKSWGEDVR</sequence>
<dbReference type="SUPFAM" id="SSF55424">
    <property type="entry name" value="FAD/NAD-linked reductases, dimerisation (C-terminal) domain"/>
    <property type="match status" value="1"/>
</dbReference>
<dbReference type="PANTHER" id="PTHR43429">
    <property type="entry name" value="PYRIDINE NUCLEOTIDE-DISULFIDE OXIDOREDUCTASE DOMAIN-CONTAINING"/>
    <property type="match status" value="1"/>
</dbReference>
<dbReference type="SMART" id="SM00450">
    <property type="entry name" value="RHOD"/>
    <property type="match status" value="1"/>
</dbReference>
<evidence type="ECO:0000256" key="3">
    <source>
        <dbReference type="ARBA" id="ARBA00022827"/>
    </source>
</evidence>
<evidence type="ECO:0000256" key="4">
    <source>
        <dbReference type="ARBA" id="ARBA00023002"/>
    </source>
</evidence>
<reference evidence="7 8" key="1">
    <citation type="journal article" date="2015" name="Genome Announc.">
        <title>Genome Sequence of a Sulfate-Reducing Thermophilic Bacterium, Thermodesulfobacterium commune DSM 2178T (Phylum Thermodesulfobacteria).</title>
        <authorList>
            <person name="Bhatnagar S."/>
            <person name="Badger J.H."/>
            <person name="Madupu R."/>
            <person name="Khouri H.M."/>
            <person name="O'Connor E.M."/>
            <person name="Robb F.T."/>
            <person name="Ward N.L."/>
            <person name="Eisen J.A."/>
        </authorList>
    </citation>
    <scope>NUCLEOTIDE SEQUENCE [LARGE SCALE GENOMIC DNA]</scope>
    <source>
        <strain evidence="7 8">DSM 2178</strain>
    </source>
</reference>
<feature type="domain" description="Rhodanese" evidence="6">
    <location>
        <begin position="478"/>
        <end position="567"/>
    </location>
</feature>
<dbReference type="PRINTS" id="PR00368">
    <property type="entry name" value="FADPNR"/>
</dbReference>
<dbReference type="SUPFAM" id="SSF52821">
    <property type="entry name" value="Rhodanese/Cell cycle control phosphatase"/>
    <property type="match status" value="1"/>
</dbReference>
<protein>
    <submittedName>
        <fullName evidence="7">Pyridine nucleotide-disulfide oxidoreductase</fullName>
    </submittedName>
</protein>
<name>A0A075WUB9_9BACT</name>
<dbReference type="InterPro" id="IPR050260">
    <property type="entry name" value="FAD-bd_OxRdtase"/>
</dbReference>
<dbReference type="Proteomes" id="UP000028481">
    <property type="component" value="Chromosome"/>
</dbReference>
<evidence type="ECO:0000313" key="7">
    <source>
        <dbReference type="EMBL" id="AIH04491.1"/>
    </source>
</evidence>
<keyword evidence="2" id="KW-0285">Flavoprotein</keyword>
<organism evidence="7 8">
    <name type="scientific">Thermodesulfobacterium commune DSM 2178</name>
    <dbReference type="NCBI Taxonomy" id="289377"/>
    <lineage>
        <taxon>Bacteria</taxon>
        <taxon>Pseudomonadati</taxon>
        <taxon>Thermodesulfobacteriota</taxon>
        <taxon>Thermodesulfobacteria</taxon>
        <taxon>Thermodesulfobacteriales</taxon>
        <taxon>Thermodesulfobacteriaceae</taxon>
        <taxon>Thermodesulfobacterium</taxon>
    </lineage>
</organism>
<comment type="cofactor">
    <cofactor evidence="1">
        <name>FAD</name>
        <dbReference type="ChEBI" id="CHEBI:57692"/>
    </cofactor>
</comment>
<proteinExistence type="predicted"/>
<dbReference type="PANTHER" id="PTHR43429:SF1">
    <property type="entry name" value="NAD(P)H SULFUR OXIDOREDUCTASE (COA-DEPENDENT)"/>
    <property type="match status" value="1"/>
</dbReference>
<dbReference type="HOGENOM" id="CLU_003291_1_2_0"/>
<dbReference type="eggNOG" id="COG0607">
    <property type="taxonomic scope" value="Bacteria"/>
</dbReference>
<dbReference type="Gene3D" id="3.50.50.60">
    <property type="entry name" value="FAD/NAD(P)-binding domain"/>
    <property type="match status" value="2"/>
</dbReference>